<keyword evidence="2" id="KW-0548">Nucleotidyltransferase</keyword>
<dbReference type="PANTHER" id="PTHR11439:SF467">
    <property type="entry name" value="INTEGRASE CATALYTIC DOMAIN-CONTAINING PROTEIN"/>
    <property type="match status" value="1"/>
</dbReference>
<dbReference type="SUPFAM" id="SSF56672">
    <property type="entry name" value="DNA/RNA polymerases"/>
    <property type="match status" value="1"/>
</dbReference>
<protein>
    <submittedName>
        <fullName evidence="2">DNA-directed DNA polymerase</fullName>
    </submittedName>
</protein>
<dbReference type="GO" id="GO:0003887">
    <property type="term" value="F:DNA-directed DNA polymerase activity"/>
    <property type="evidence" value="ECO:0007669"/>
    <property type="project" value="UniProtKB-KW"/>
</dbReference>
<dbReference type="Proteomes" id="UP000318582">
    <property type="component" value="Unassembled WGS sequence"/>
</dbReference>
<keyword evidence="2" id="KW-0239">DNA-directed DNA polymerase</keyword>
<dbReference type="EMBL" id="QEAQ01000150">
    <property type="protein sequence ID" value="TPX54571.1"/>
    <property type="molecule type" value="Genomic_DNA"/>
</dbReference>
<dbReference type="PANTHER" id="PTHR11439">
    <property type="entry name" value="GAG-POL-RELATED RETROTRANSPOSON"/>
    <property type="match status" value="1"/>
</dbReference>
<dbReference type="CDD" id="cd09272">
    <property type="entry name" value="RNase_HI_RT_Ty1"/>
    <property type="match status" value="1"/>
</dbReference>
<dbReference type="InterPro" id="IPR013103">
    <property type="entry name" value="RVT_2"/>
</dbReference>
<name>A0A507DSY1_9FUNG</name>
<accession>A0A507DSY1</accession>
<dbReference type="InterPro" id="IPR043502">
    <property type="entry name" value="DNA/RNA_pol_sf"/>
</dbReference>
<proteinExistence type="predicted"/>
<dbReference type="Pfam" id="PF07727">
    <property type="entry name" value="RVT_2"/>
    <property type="match status" value="1"/>
</dbReference>
<dbReference type="AlphaFoldDB" id="A0A507DSY1"/>
<dbReference type="STRING" id="109895.A0A507DSY1"/>
<sequence>MTFHGVPLGSMKVPESSGRFQEVPQVTESLKWTVSMTIFASDLHDLLNLKSALVKRFNMEDMGEISFLLGLQITRDRPKRLITVGQQKYVNDMVDKFNLNGMRPSHVPMDPNLHLTTDGKVLNSASIKEYQSFIGTLMYLMLVAYSDADYARCTDTRRSTSGYVFMLNGAAISWKSQRQKSTALSTAEAEYIALAECAKEALWIQGLLSELSATEQTAVIIYEDNQIAIKLAANPTHHQRTKHIDVRYHFLRDLVGNERIHLQYIESKLMLADALTKPLPRPLLDDLRHRTGLRTKSDYTKFS</sequence>
<feature type="domain" description="Reverse transcriptase Ty1/copia-type" evidence="1">
    <location>
        <begin position="36"/>
        <end position="109"/>
    </location>
</feature>
<evidence type="ECO:0000313" key="2">
    <source>
        <dbReference type="EMBL" id="TPX54571.1"/>
    </source>
</evidence>
<evidence type="ECO:0000259" key="1">
    <source>
        <dbReference type="Pfam" id="PF07727"/>
    </source>
</evidence>
<gene>
    <name evidence="2" type="ORF">PhCBS80983_g05885</name>
</gene>
<organism evidence="2 3">
    <name type="scientific">Powellomyces hirtus</name>
    <dbReference type="NCBI Taxonomy" id="109895"/>
    <lineage>
        <taxon>Eukaryota</taxon>
        <taxon>Fungi</taxon>
        <taxon>Fungi incertae sedis</taxon>
        <taxon>Chytridiomycota</taxon>
        <taxon>Chytridiomycota incertae sedis</taxon>
        <taxon>Chytridiomycetes</taxon>
        <taxon>Spizellomycetales</taxon>
        <taxon>Powellomycetaceae</taxon>
        <taxon>Powellomyces</taxon>
    </lineage>
</organism>
<comment type="caution">
    <text evidence="2">The sequence shown here is derived from an EMBL/GenBank/DDBJ whole genome shotgun (WGS) entry which is preliminary data.</text>
</comment>
<keyword evidence="2" id="KW-0808">Transferase</keyword>
<keyword evidence="3" id="KW-1185">Reference proteome</keyword>
<evidence type="ECO:0000313" key="3">
    <source>
        <dbReference type="Proteomes" id="UP000318582"/>
    </source>
</evidence>
<reference evidence="2 3" key="1">
    <citation type="journal article" date="2019" name="Sci. Rep.">
        <title>Comparative genomics of chytrid fungi reveal insights into the obligate biotrophic and pathogenic lifestyle of Synchytrium endobioticum.</title>
        <authorList>
            <person name="van de Vossenberg B.T.L.H."/>
            <person name="Warris S."/>
            <person name="Nguyen H.D.T."/>
            <person name="van Gent-Pelzer M.P.E."/>
            <person name="Joly D.L."/>
            <person name="van de Geest H.C."/>
            <person name="Bonants P.J.M."/>
            <person name="Smith D.S."/>
            <person name="Levesque C.A."/>
            <person name="van der Lee T.A.J."/>
        </authorList>
    </citation>
    <scope>NUCLEOTIDE SEQUENCE [LARGE SCALE GENOMIC DNA]</scope>
    <source>
        <strain evidence="2 3">CBS 809.83</strain>
    </source>
</reference>